<dbReference type="Proteomes" id="UP000000740">
    <property type="component" value="Chromosome 1"/>
</dbReference>
<protein>
    <submittedName>
        <fullName evidence="1">Uncharacterized protein</fullName>
    </submittedName>
</protein>
<proteinExistence type="predicted"/>
<dbReference type="AlphaFoldDB" id="B9LSZ9"/>
<dbReference type="KEGG" id="hla:Hlac_0462"/>
<dbReference type="HOGENOM" id="CLU_1860646_0_0_2"/>
<organism evidence="1 2">
    <name type="scientific">Halorubrum lacusprofundi (strain ATCC 49239 / DSM 5036 / JCM 8891 / ACAM 34)</name>
    <dbReference type="NCBI Taxonomy" id="416348"/>
    <lineage>
        <taxon>Archaea</taxon>
        <taxon>Methanobacteriati</taxon>
        <taxon>Methanobacteriota</taxon>
        <taxon>Stenosarchaea group</taxon>
        <taxon>Halobacteria</taxon>
        <taxon>Halobacteriales</taxon>
        <taxon>Haloferacaceae</taxon>
        <taxon>Halorubrum</taxon>
    </lineage>
</organism>
<sequence>MSLRRRAALLGGVTAVGFGAAGYYRLTTTTCDEIACFAFAYQGADDAPSRLDIEHTGGERQLPAGDVYITNVSVDYESGATDTVAWAELDDGIGPTDAINGEARRVNLGSVGIVQILWQQDDVERVIEAWVFDDDVS</sequence>
<reference evidence="1 2" key="1">
    <citation type="journal article" date="2016" name="Stand. Genomic Sci.">
        <title>Complete genome sequence of the Antarctic Halorubrum lacusprofundi type strain ACAM 34.</title>
        <authorList>
            <person name="Anderson I.J."/>
            <person name="DasSarma P."/>
            <person name="Lucas S."/>
            <person name="Copeland A."/>
            <person name="Lapidus A."/>
            <person name="Del Rio T.G."/>
            <person name="Tice H."/>
            <person name="Dalin E."/>
            <person name="Bruce D.C."/>
            <person name="Goodwin L."/>
            <person name="Pitluck S."/>
            <person name="Sims D."/>
            <person name="Brettin T.S."/>
            <person name="Detter J.C."/>
            <person name="Han C.S."/>
            <person name="Larimer F."/>
            <person name="Hauser L."/>
            <person name="Land M."/>
            <person name="Ivanova N."/>
            <person name="Richardson P."/>
            <person name="Cavicchioli R."/>
            <person name="DasSarma S."/>
            <person name="Woese C.R."/>
            <person name="Kyrpides N.C."/>
        </authorList>
    </citation>
    <scope>NUCLEOTIDE SEQUENCE [LARGE SCALE GENOMIC DNA]</scope>
    <source>
        <strain evidence="2">ATCC 49239 / DSM 5036 / JCM 8891 / ACAM 34</strain>
    </source>
</reference>
<accession>B9LSZ9</accession>
<evidence type="ECO:0000313" key="1">
    <source>
        <dbReference type="EMBL" id="ACM56064.1"/>
    </source>
</evidence>
<keyword evidence="2" id="KW-1185">Reference proteome</keyword>
<dbReference type="RefSeq" id="WP_012659699.1">
    <property type="nucleotide sequence ID" value="NC_012029.1"/>
</dbReference>
<dbReference type="EMBL" id="CP001365">
    <property type="protein sequence ID" value="ACM56064.1"/>
    <property type="molecule type" value="Genomic_DNA"/>
</dbReference>
<evidence type="ECO:0000313" key="2">
    <source>
        <dbReference type="Proteomes" id="UP000000740"/>
    </source>
</evidence>
<name>B9LSZ9_HALLT</name>
<gene>
    <name evidence="1" type="ordered locus">Hlac_0462</name>
</gene>
<dbReference type="GeneID" id="7400342"/>